<evidence type="ECO:0000259" key="3">
    <source>
        <dbReference type="PROSITE" id="PS50174"/>
    </source>
</evidence>
<dbReference type="Pfam" id="PF01585">
    <property type="entry name" value="G-patch"/>
    <property type="match status" value="1"/>
</dbReference>
<dbReference type="SMART" id="SM00443">
    <property type="entry name" value="G_patch"/>
    <property type="match status" value="1"/>
</dbReference>
<dbReference type="InterPro" id="IPR039249">
    <property type="entry name" value="GPATCH11"/>
</dbReference>
<feature type="compositionally biased region" description="Basic and acidic residues" evidence="2">
    <location>
        <begin position="29"/>
        <end position="42"/>
    </location>
</feature>
<evidence type="ECO:0000313" key="4">
    <source>
        <dbReference type="EMBL" id="KAK9761264.1"/>
    </source>
</evidence>
<dbReference type="PANTHER" id="PTHR21032">
    <property type="entry name" value="G PATCH DOMAIN-CONTAINING PROTEIN 11"/>
    <property type="match status" value="1"/>
</dbReference>
<comment type="caution">
    <text evidence="4">The sequence shown here is derived from an EMBL/GenBank/DDBJ whole genome shotgun (WGS) entry which is preliminary data.</text>
</comment>
<keyword evidence="1" id="KW-0175">Coiled coil</keyword>
<keyword evidence="5" id="KW-1185">Reference proteome</keyword>
<gene>
    <name evidence="4" type="ORF">K7432_013961</name>
</gene>
<dbReference type="SMART" id="SM01173">
    <property type="entry name" value="DUF4187"/>
    <property type="match status" value="1"/>
</dbReference>
<feature type="region of interest" description="Disordered" evidence="2">
    <location>
        <begin position="1"/>
        <end position="70"/>
    </location>
</feature>
<proteinExistence type="predicted"/>
<evidence type="ECO:0000256" key="2">
    <source>
        <dbReference type="SAM" id="MobiDB-lite"/>
    </source>
</evidence>
<dbReference type="Pfam" id="PF13821">
    <property type="entry name" value="DUF4187"/>
    <property type="match status" value="1"/>
</dbReference>
<protein>
    <recommendedName>
        <fullName evidence="3">G-patch domain-containing protein</fullName>
    </recommendedName>
</protein>
<dbReference type="EMBL" id="JASJQH010001471">
    <property type="protein sequence ID" value="KAK9761264.1"/>
    <property type="molecule type" value="Genomic_DNA"/>
</dbReference>
<reference evidence="4 5" key="1">
    <citation type="submission" date="2023-04" db="EMBL/GenBank/DDBJ databases">
        <title>Genome of Basidiobolus ranarum AG-B5.</title>
        <authorList>
            <person name="Stajich J.E."/>
            <person name="Carter-House D."/>
            <person name="Gryganskyi A."/>
        </authorList>
    </citation>
    <scope>NUCLEOTIDE SEQUENCE [LARGE SCALE GENOMIC DNA]</scope>
    <source>
        <strain evidence="4 5">AG-B5</strain>
    </source>
</reference>
<accession>A0ABR2WIJ7</accession>
<dbReference type="PANTHER" id="PTHR21032:SF0">
    <property type="entry name" value="G PATCH DOMAIN-CONTAINING PROTEIN 11"/>
    <property type="match status" value="1"/>
</dbReference>
<feature type="compositionally biased region" description="Basic and acidic residues" evidence="2">
    <location>
        <begin position="50"/>
        <end position="70"/>
    </location>
</feature>
<organism evidence="4 5">
    <name type="scientific">Basidiobolus ranarum</name>
    <dbReference type="NCBI Taxonomy" id="34480"/>
    <lineage>
        <taxon>Eukaryota</taxon>
        <taxon>Fungi</taxon>
        <taxon>Fungi incertae sedis</taxon>
        <taxon>Zoopagomycota</taxon>
        <taxon>Entomophthoromycotina</taxon>
        <taxon>Basidiobolomycetes</taxon>
        <taxon>Basidiobolales</taxon>
        <taxon>Basidiobolaceae</taxon>
        <taxon>Basidiobolus</taxon>
    </lineage>
</organism>
<dbReference type="PROSITE" id="PS50174">
    <property type="entry name" value="G_PATCH"/>
    <property type="match status" value="1"/>
</dbReference>
<evidence type="ECO:0000313" key="5">
    <source>
        <dbReference type="Proteomes" id="UP001479436"/>
    </source>
</evidence>
<feature type="domain" description="G-patch" evidence="3">
    <location>
        <begin position="67"/>
        <end position="113"/>
    </location>
</feature>
<dbReference type="InterPro" id="IPR000467">
    <property type="entry name" value="G_patch_dom"/>
</dbReference>
<dbReference type="InterPro" id="IPR025239">
    <property type="entry name" value="DUF4187"/>
</dbReference>
<name>A0ABR2WIJ7_9FUNG</name>
<dbReference type="Proteomes" id="UP001479436">
    <property type="component" value="Unassembled WGS sequence"/>
</dbReference>
<sequence>MSNISSSEEEDYLSMDLNELSTKPPELTYSERRKQKTAEQRQKGIIKPIRQTEQEKREEGLSTRIEPDNKGFELLKKMGYSEGMALGKSMPGRTEPIPIVIRTKHSGLGHEEELKRKRNAELEKMKIIEKKRKEEEEEDRGDFRERMMQKFAEKRAKGDAWKSRIVCEQLDRAKDIEENKFWPKRKTNEDVIEEISEEEVIPEFELLDFEEQLRQVTAYLRSVHFYCLWCGQEYQSLNEMEERCPGDTSEAH</sequence>
<feature type="coiled-coil region" evidence="1">
    <location>
        <begin position="111"/>
        <end position="139"/>
    </location>
</feature>
<evidence type="ECO:0000256" key="1">
    <source>
        <dbReference type="SAM" id="Coils"/>
    </source>
</evidence>